<accession>A0ACB9R0N5</accession>
<protein>
    <submittedName>
        <fullName evidence="1">Uncharacterized protein</fullName>
    </submittedName>
</protein>
<evidence type="ECO:0000313" key="1">
    <source>
        <dbReference type="EMBL" id="KAI4369562.1"/>
    </source>
</evidence>
<evidence type="ECO:0000313" key="2">
    <source>
        <dbReference type="Proteomes" id="UP001057402"/>
    </source>
</evidence>
<organism evidence="1 2">
    <name type="scientific">Melastoma candidum</name>
    <dbReference type="NCBI Taxonomy" id="119954"/>
    <lineage>
        <taxon>Eukaryota</taxon>
        <taxon>Viridiplantae</taxon>
        <taxon>Streptophyta</taxon>
        <taxon>Embryophyta</taxon>
        <taxon>Tracheophyta</taxon>
        <taxon>Spermatophyta</taxon>
        <taxon>Magnoliopsida</taxon>
        <taxon>eudicotyledons</taxon>
        <taxon>Gunneridae</taxon>
        <taxon>Pentapetalae</taxon>
        <taxon>rosids</taxon>
        <taxon>malvids</taxon>
        <taxon>Myrtales</taxon>
        <taxon>Melastomataceae</taxon>
        <taxon>Melastomatoideae</taxon>
        <taxon>Melastomateae</taxon>
        <taxon>Melastoma</taxon>
    </lineage>
</organism>
<reference evidence="2" key="1">
    <citation type="journal article" date="2023" name="Front. Plant Sci.">
        <title>Chromosomal-level genome assembly of Melastoma candidum provides insights into trichome evolution.</title>
        <authorList>
            <person name="Zhong Y."/>
            <person name="Wu W."/>
            <person name="Sun C."/>
            <person name="Zou P."/>
            <person name="Liu Y."/>
            <person name="Dai S."/>
            <person name="Zhou R."/>
        </authorList>
    </citation>
    <scope>NUCLEOTIDE SEQUENCE [LARGE SCALE GENOMIC DNA]</scope>
</reference>
<gene>
    <name evidence="1" type="ORF">MLD38_017988</name>
</gene>
<keyword evidence="2" id="KW-1185">Reference proteome</keyword>
<dbReference type="Proteomes" id="UP001057402">
    <property type="component" value="Chromosome 5"/>
</dbReference>
<comment type="caution">
    <text evidence="1">The sequence shown here is derived from an EMBL/GenBank/DDBJ whole genome shotgun (WGS) entry which is preliminary data.</text>
</comment>
<proteinExistence type="predicted"/>
<name>A0ACB9R0N5_9MYRT</name>
<sequence length="127" mass="13762">MAASKLCPLLFMAVVVVLAIHVSHTSADLDEKANMASLFALGISSLGPGCKGSFAESPVIGREEEELVMDSEINRRILAVTRYMSYGALRRNVVPCSRRGASYSNCHIGARVNPYVRGCSRITRCRG</sequence>
<dbReference type="EMBL" id="CM042884">
    <property type="protein sequence ID" value="KAI4369562.1"/>
    <property type="molecule type" value="Genomic_DNA"/>
</dbReference>